<sequence>MNAHSRRKIAHLEVPEVQDNQTMIAYAKCQFCLGECFGCLRTWIPCIFCMCVNYPYQEVQQGTEGLFKRFGRHIKVVRPGLHYVNPCTDTLEQLDLRITVIDLDRQSVMTKDNVTISIDASVYYRIKTSRFAVYRVENYDQAVRQITYAVLKNTVGSFILQDLLEKRQEVADQIEDQVDEYVKDWGVLIDNIYMKDIQLSSDLQQALGSAATEQRLAQGKLISARADVESAKLMRQASEFLDSKTAMQVRYLETLQQLAGSNGTKVCFVPDEKNQEKLMHQITQGLLA</sequence>
<organism evidence="3 5">
    <name type="scientific">Paramecium primaurelia</name>
    <dbReference type="NCBI Taxonomy" id="5886"/>
    <lineage>
        <taxon>Eukaryota</taxon>
        <taxon>Sar</taxon>
        <taxon>Alveolata</taxon>
        <taxon>Ciliophora</taxon>
        <taxon>Intramacronucleata</taxon>
        <taxon>Oligohymenophorea</taxon>
        <taxon>Peniculida</taxon>
        <taxon>Parameciidae</taxon>
        <taxon>Paramecium</taxon>
    </lineage>
</organism>
<dbReference type="AlphaFoldDB" id="A0A8S1M9G2"/>
<dbReference type="SMART" id="SM00244">
    <property type="entry name" value="PHB"/>
    <property type="match status" value="1"/>
</dbReference>
<comment type="caution">
    <text evidence="3">The sequence shown here is derived from an EMBL/GenBank/DDBJ whole genome shotgun (WGS) entry which is preliminary data.</text>
</comment>
<evidence type="ECO:0000256" key="1">
    <source>
        <dbReference type="ARBA" id="ARBA00008164"/>
    </source>
</evidence>
<reference evidence="3" key="1">
    <citation type="submission" date="2021-01" db="EMBL/GenBank/DDBJ databases">
        <authorList>
            <consortium name="Genoscope - CEA"/>
            <person name="William W."/>
        </authorList>
    </citation>
    <scope>NUCLEOTIDE SEQUENCE</scope>
</reference>
<gene>
    <name evidence="3" type="ORF">PPRIM_AZ9-3.1.T0520201</name>
    <name evidence="4" type="ORF">PPRIM_AZ9-3.1.T1220093</name>
</gene>
<evidence type="ECO:0000313" key="5">
    <source>
        <dbReference type="Proteomes" id="UP000688137"/>
    </source>
</evidence>
<evidence type="ECO:0000313" key="3">
    <source>
        <dbReference type="EMBL" id="CAD8074295.1"/>
    </source>
</evidence>
<dbReference type="PANTHER" id="PTHR10264">
    <property type="entry name" value="BAND 7 PROTEIN-RELATED"/>
    <property type="match status" value="1"/>
</dbReference>
<protein>
    <recommendedName>
        <fullName evidence="2">Band 7 domain-containing protein</fullName>
    </recommendedName>
</protein>
<proteinExistence type="inferred from homology"/>
<dbReference type="EMBL" id="CAJJDM010000125">
    <property type="protein sequence ID" value="CAD8103905.1"/>
    <property type="molecule type" value="Genomic_DNA"/>
</dbReference>
<dbReference type="Pfam" id="PF01145">
    <property type="entry name" value="Band_7"/>
    <property type="match status" value="1"/>
</dbReference>
<evidence type="ECO:0000313" key="4">
    <source>
        <dbReference type="EMBL" id="CAD8103905.1"/>
    </source>
</evidence>
<dbReference type="GO" id="GO:0005886">
    <property type="term" value="C:plasma membrane"/>
    <property type="evidence" value="ECO:0007669"/>
    <property type="project" value="InterPro"/>
</dbReference>
<evidence type="ECO:0000259" key="2">
    <source>
        <dbReference type="SMART" id="SM00244"/>
    </source>
</evidence>
<dbReference type="FunFam" id="3.30.479.30:FF:000004">
    <property type="entry name" value="Putative membrane protease family, stomatin"/>
    <property type="match status" value="1"/>
</dbReference>
<dbReference type="GO" id="GO:0098552">
    <property type="term" value="C:side of membrane"/>
    <property type="evidence" value="ECO:0007669"/>
    <property type="project" value="UniProtKB-ARBA"/>
</dbReference>
<dbReference type="PANTHER" id="PTHR10264:SF19">
    <property type="entry name" value="AT06885P-RELATED"/>
    <property type="match status" value="1"/>
</dbReference>
<dbReference type="InterPro" id="IPR043202">
    <property type="entry name" value="Band-7_stomatin-like"/>
</dbReference>
<accession>A0A8S1M9G2</accession>
<dbReference type="EMBL" id="CAJJDM010000052">
    <property type="protein sequence ID" value="CAD8074295.1"/>
    <property type="molecule type" value="Genomic_DNA"/>
</dbReference>
<comment type="similarity">
    <text evidence="1">Belongs to the band 7/mec-2 family.</text>
</comment>
<name>A0A8S1M9G2_PARPR</name>
<dbReference type="OMA" id="MFQVTDP"/>
<dbReference type="InterPro" id="IPR001107">
    <property type="entry name" value="Band_7"/>
</dbReference>
<dbReference type="CDD" id="cd13437">
    <property type="entry name" value="SPFH_alloslipin"/>
    <property type="match status" value="1"/>
</dbReference>
<dbReference type="Proteomes" id="UP000688137">
    <property type="component" value="Unassembled WGS sequence"/>
</dbReference>
<feature type="domain" description="Band 7" evidence="2">
    <location>
        <begin position="54"/>
        <end position="211"/>
    </location>
</feature>
<keyword evidence="5" id="KW-1185">Reference proteome</keyword>